<dbReference type="STRING" id="765915.A0A1Y2HAK7"/>
<keyword evidence="2" id="KW-0378">Hydrolase</keyword>
<dbReference type="OrthoDB" id="2152248at2759"/>
<dbReference type="SUPFAM" id="SSF53474">
    <property type="entry name" value="alpha/beta-Hydrolases"/>
    <property type="match status" value="1"/>
</dbReference>
<name>A0A1Y2HAK7_9FUNG</name>
<organism evidence="2 3">
    <name type="scientific">Catenaria anguillulae PL171</name>
    <dbReference type="NCBI Taxonomy" id="765915"/>
    <lineage>
        <taxon>Eukaryota</taxon>
        <taxon>Fungi</taxon>
        <taxon>Fungi incertae sedis</taxon>
        <taxon>Blastocladiomycota</taxon>
        <taxon>Blastocladiomycetes</taxon>
        <taxon>Blastocladiales</taxon>
        <taxon>Catenariaceae</taxon>
        <taxon>Catenaria</taxon>
    </lineage>
</organism>
<keyword evidence="3" id="KW-1185">Reference proteome</keyword>
<feature type="domain" description="Peptidase S9 prolyl oligopeptidase catalytic" evidence="1">
    <location>
        <begin position="91"/>
        <end position="232"/>
    </location>
</feature>
<sequence length="243" mass="26700">MDEMCRAYCSTTVGSLPIITIAFDHRNHGERAVGYDLGNVGWPTSPEKEGNPMHAVDMYAIQHGTAKDISFLIDHLPAALEVDGRVRVVEWGVSGISLGGHSSLLAVMNDARISFAIPIVGCGDYETLMRDRHQGILARHRDLVPWGKAFPPSLQALVRRVDPIHRVHSLAAERAPTAFPRILFLGGGNDKLVPVSASELFWTKLTEVYQVHGQLDKLTWVVDDQAGHECSGKMAEVACKWLS</sequence>
<dbReference type="Gene3D" id="3.40.50.1820">
    <property type="entry name" value="alpha/beta hydrolase"/>
    <property type="match status" value="1"/>
</dbReference>
<dbReference type="AlphaFoldDB" id="A0A1Y2HAK7"/>
<evidence type="ECO:0000313" key="3">
    <source>
        <dbReference type="Proteomes" id="UP000193411"/>
    </source>
</evidence>
<gene>
    <name evidence="2" type="ORF">BCR44DRAFT_133621</name>
</gene>
<dbReference type="EMBL" id="MCFL01000057">
    <property type="protein sequence ID" value="ORZ31636.1"/>
    <property type="molecule type" value="Genomic_DNA"/>
</dbReference>
<dbReference type="Pfam" id="PF00326">
    <property type="entry name" value="Peptidase_S9"/>
    <property type="match status" value="1"/>
</dbReference>
<protein>
    <submittedName>
        <fullName evidence="2">Alpha/Beta hydrolase protein</fullName>
    </submittedName>
</protein>
<dbReference type="GO" id="GO:0006508">
    <property type="term" value="P:proteolysis"/>
    <property type="evidence" value="ECO:0007669"/>
    <property type="project" value="InterPro"/>
</dbReference>
<dbReference type="InterPro" id="IPR029058">
    <property type="entry name" value="AB_hydrolase_fold"/>
</dbReference>
<dbReference type="PANTHER" id="PTHR47381:SF3">
    <property type="entry name" value="ALPHA_BETA-HYDROLASES SUPERFAMILY PROTEIN"/>
    <property type="match status" value="1"/>
</dbReference>
<comment type="caution">
    <text evidence="2">The sequence shown here is derived from an EMBL/GenBank/DDBJ whole genome shotgun (WGS) entry which is preliminary data.</text>
</comment>
<dbReference type="GO" id="GO:0008236">
    <property type="term" value="F:serine-type peptidase activity"/>
    <property type="evidence" value="ECO:0007669"/>
    <property type="project" value="InterPro"/>
</dbReference>
<reference evidence="2 3" key="1">
    <citation type="submission" date="2016-07" db="EMBL/GenBank/DDBJ databases">
        <title>Pervasive Adenine N6-methylation of Active Genes in Fungi.</title>
        <authorList>
            <consortium name="DOE Joint Genome Institute"/>
            <person name="Mondo S.J."/>
            <person name="Dannebaum R.O."/>
            <person name="Kuo R.C."/>
            <person name="Labutti K."/>
            <person name="Haridas S."/>
            <person name="Kuo A."/>
            <person name="Salamov A."/>
            <person name="Ahrendt S.R."/>
            <person name="Lipzen A."/>
            <person name="Sullivan W."/>
            <person name="Andreopoulos W.B."/>
            <person name="Clum A."/>
            <person name="Lindquist E."/>
            <person name="Daum C."/>
            <person name="Ramamoorthy G.K."/>
            <person name="Gryganskyi A."/>
            <person name="Culley D."/>
            <person name="Magnuson J.K."/>
            <person name="James T.Y."/>
            <person name="O'Malley M.A."/>
            <person name="Stajich J.E."/>
            <person name="Spatafora J.W."/>
            <person name="Visel A."/>
            <person name="Grigoriev I.V."/>
        </authorList>
    </citation>
    <scope>NUCLEOTIDE SEQUENCE [LARGE SCALE GENOMIC DNA]</scope>
    <source>
        <strain evidence="2 3">PL171</strain>
    </source>
</reference>
<accession>A0A1Y2HAK7</accession>
<proteinExistence type="predicted"/>
<dbReference type="PANTHER" id="PTHR47381">
    <property type="entry name" value="ALPHA/BETA-HYDROLASES SUPERFAMILY PROTEIN"/>
    <property type="match status" value="1"/>
</dbReference>
<evidence type="ECO:0000259" key="1">
    <source>
        <dbReference type="Pfam" id="PF00326"/>
    </source>
</evidence>
<dbReference type="InterPro" id="IPR001375">
    <property type="entry name" value="Peptidase_S9_cat"/>
</dbReference>
<evidence type="ECO:0000313" key="2">
    <source>
        <dbReference type="EMBL" id="ORZ31636.1"/>
    </source>
</evidence>
<dbReference type="Proteomes" id="UP000193411">
    <property type="component" value="Unassembled WGS sequence"/>
</dbReference>